<feature type="transmembrane region" description="Helical" evidence="24">
    <location>
        <begin position="14"/>
        <end position="44"/>
    </location>
</feature>
<keyword evidence="12 25" id="KW-0548">Nucleotidyltransferase</keyword>
<comment type="catalytic activity">
    <reaction evidence="1">
        <text>a 1,2-diacyl-sn-glycero-3-phosphate + CTP + H(+) = a CDP-1,2-diacyl-sn-glycerol + diphosphate</text>
        <dbReference type="Rhea" id="RHEA:16229"/>
        <dbReference type="ChEBI" id="CHEBI:15378"/>
        <dbReference type="ChEBI" id="CHEBI:33019"/>
        <dbReference type="ChEBI" id="CHEBI:37563"/>
        <dbReference type="ChEBI" id="CHEBI:58332"/>
        <dbReference type="ChEBI" id="CHEBI:58608"/>
        <dbReference type="EC" id="2.7.7.41"/>
    </reaction>
</comment>
<evidence type="ECO:0000256" key="23">
    <source>
        <dbReference type="ARBA" id="ARBA00033406"/>
    </source>
</evidence>
<dbReference type="OrthoDB" id="9799199at2"/>
<gene>
    <name evidence="25" type="ORF">rosmuc_00992</name>
</gene>
<keyword evidence="10 25" id="KW-0808">Transferase</keyword>
<keyword evidence="17" id="KW-1208">Phospholipid metabolism</keyword>
<dbReference type="EC" id="2.7.7.41" evidence="6"/>
<name>A0A0A0HPY2_9RHOB</name>
<dbReference type="AlphaFoldDB" id="A0A0A0HPY2"/>
<dbReference type="eggNOG" id="COG0575">
    <property type="taxonomic scope" value="Bacteria"/>
</dbReference>
<reference evidence="25 26" key="1">
    <citation type="submission" date="2013-01" db="EMBL/GenBank/DDBJ databases">
        <authorList>
            <person name="Fiebig A."/>
            <person name="Goeker M."/>
            <person name="Klenk H.-P.P."/>
        </authorList>
    </citation>
    <scope>NUCLEOTIDE SEQUENCE [LARGE SCALE GENOMIC DNA]</scope>
    <source>
        <strain evidence="25 26">DSM 17069</strain>
    </source>
</reference>
<dbReference type="GO" id="GO:0005886">
    <property type="term" value="C:plasma membrane"/>
    <property type="evidence" value="ECO:0007669"/>
    <property type="project" value="UniProtKB-SubCell"/>
</dbReference>
<dbReference type="PANTHER" id="PTHR46382">
    <property type="entry name" value="PHOSPHATIDATE CYTIDYLYLTRANSFERASE"/>
    <property type="match status" value="1"/>
</dbReference>
<evidence type="ECO:0000256" key="17">
    <source>
        <dbReference type="ARBA" id="ARBA00023264"/>
    </source>
</evidence>
<evidence type="ECO:0000256" key="22">
    <source>
        <dbReference type="ARBA" id="ARBA00032743"/>
    </source>
</evidence>
<dbReference type="PANTHER" id="PTHR46382:SF1">
    <property type="entry name" value="PHOSPHATIDATE CYTIDYLYLTRANSFERASE"/>
    <property type="match status" value="1"/>
</dbReference>
<evidence type="ECO:0000256" key="18">
    <source>
        <dbReference type="ARBA" id="ARBA00029893"/>
    </source>
</evidence>
<dbReference type="Pfam" id="PF01148">
    <property type="entry name" value="CTP_transf_1"/>
    <property type="match status" value="1"/>
</dbReference>
<evidence type="ECO:0000256" key="10">
    <source>
        <dbReference type="ARBA" id="ARBA00022679"/>
    </source>
</evidence>
<keyword evidence="9" id="KW-0444">Lipid biosynthesis</keyword>
<dbReference type="GO" id="GO:0016024">
    <property type="term" value="P:CDP-diacylglycerol biosynthetic process"/>
    <property type="evidence" value="ECO:0007669"/>
    <property type="project" value="TreeGrafter"/>
</dbReference>
<keyword evidence="15 24" id="KW-0472">Membrane</keyword>
<feature type="transmembrane region" description="Helical" evidence="24">
    <location>
        <begin position="126"/>
        <end position="147"/>
    </location>
</feature>
<evidence type="ECO:0000256" key="15">
    <source>
        <dbReference type="ARBA" id="ARBA00023136"/>
    </source>
</evidence>
<accession>A0A0A0HPY2</accession>
<keyword evidence="8" id="KW-1003">Cell membrane</keyword>
<dbReference type="HOGENOM" id="CLU_037294_1_1_5"/>
<evidence type="ECO:0000256" key="5">
    <source>
        <dbReference type="ARBA" id="ARBA00010185"/>
    </source>
</evidence>
<feature type="transmembrane region" description="Helical" evidence="24">
    <location>
        <begin position="238"/>
        <end position="258"/>
    </location>
</feature>
<evidence type="ECO:0000256" key="13">
    <source>
        <dbReference type="ARBA" id="ARBA00022989"/>
    </source>
</evidence>
<feature type="transmembrane region" description="Helical" evidence="24">
    <location>
        <begin position="103"/>
        <end position="120"/>
    </location>
</feature>
<evidence type="ECO:0000256" key="3">
    <source>
        <dbReference type="ARBA" id="ARBA00005119"/>
    </source>
</evidence>
<evidence type="ECO:0000256" key="16">
    <source>
        <dbReference type="ARBA" id="ARBA00023209"/>
    </source>
</evidence>
<dbReference type="Proteomes" id="UP000030021">
    <property type="component" value="Unassembled WGS sequence"/>
</dbReference>
<evidence type="ECO:0000256" key="24">
    <source>
        <dbReference type="SAM" id="Phobius"/>
    </source>
</evidence>
<evidence type="ECO:0000313" key="26">
    <source>
        <dbReference type="Proteomes" id="UP000030021"/>
    </source>
</evidence>
<dbReference type="EMBL" id="AONH01000004">
    <property type="protein sequence ID" value="KGM89026.1"/>
    <property type="molecule type" value="Genomic_DNA"/>
</dbReference>
<evidence type="ECO:0000256" key="1">
    <source>
        <dbReference type="ARBA" id="ARBA00001698"/>
    </source>
</evidence>
<evidence type="ECO:0000256" key="20">
    <source>
        <dbReference type="ARBA" id="ARBA00032253"/>
    </source>
</evidence>
<evidence type="ECO:0000256" key="21">
    <source>
        <dbReference type="ARBA" id="ARBA00032396"/>
    </source>
</evidence>
<evidence type="ECO:0000256" key="12">
    <source>
        <dbReference type="ARBA" id="ARBA00022695"/>
    </source>
</evidence>
<dbReference type="RefSeq" id="WP_037270564.1">
    <property type="nucleotide sequence ID" value="NZ_KN293977.1"/>
</dbReference>
<evidence type="ECO:0000256" key="14">
    <source>
        <dbReference type="ARBA" id="ARBA00023098"/>
    </source>
</evidence>
<evidence type="ECO:0000256" key="8">
    <source>
        <dbReference type="ARBA" id="ARBA00022475"/>
    </source>
</evidence>
<feature type="transmembrane region" description="Helical" evidence="24">
    <location>
        <begin position="64"/>
        <end position="91"/>
    </location>
</feature>
<dbReference type="GO" id="GO:0004605">
    <property type="term" value="F:phosphatidate cytidylyltransferase activity"/>
    <property type="evidence" value="ECO:0007669"/>
    <property type="project" value="UniProtKB-EC"/>
</dbReference>
<comment type="pathway">
    <text evidence="4">Lipid metabolism.</text>
</comment>
<comment type="caution">
    <text evidence="25">The sequence shown here is derived from an EMBL/GenBank/DDBJ whole genome shotgun (WGS) entry which is preliminary data.</text>
</comment>
<evidence type="ECO:0000256" key="9">
    <source>
        <dbReference type="ARBA" id="ARBA00022516"/>
    </source>
</evidence>
<comment type="subcellular location">
    <subcellularLocation>
        <location evidence="2">Cell membrane</location>
        <topology evidence="2">Multi-pass membrane protein</topology>
    </subcellularLocation>
</comment>
<comment type="similarity">
    <text evidence="5">Belongs to the CDS family.</text>
</comment>
<organism evidence="25 26">
    <name type="scientific">Roseovarius mucosus DSM 17069</name>
    <dbReference type="NCBI Taxonomy" id="1288298"/>
    <lineage>
        <taxon>Bacteria</taxon>
        <taxon>Pseudomonadati</taxon>
        <taxon>Pseudomonadota</taxon>
        <taxon>Alphaproteobacteria</taxon>
        <taxon>Rhodobacterales</taxon>
        <taxon>Roseobacteraceae</taxon>
        <taxon>Roseovarius</taxon>
    </lineage>
</organism>
<keyword evidence="13 24" id="KW-1133">Transmembrane helix</keyword>
<sequence length="259" mass="26763">MSGAARWADLWPRLVSGIVLIVVGAVEIWVGGLPFAALVCALAGAMIWEAARMFAARDALRSGVLAAVAVALALWLPGIMVLPLLLAAVMVASSSIERERGPFFALALWALLGCYAMGTLRAEAGLVWVLWLVAVVVISDVAGYFAGRILGGPKFWPRFSPKKTWSGTIAGWIGAAVIGLIFAGPTGAGLALVPLSVLVGFAGQMGDIAESAAKRLRGVKDSSNLIPGHGGVLDRFDAMLGAALVVVILWALGLLPGVA</sequence>
<evidence type="ECO:0000256" key="11">
    <source>
        <dbReference type="ARBA" id="ARBA00022692"/>
    </source>
</evidence>
<dbReference type="PATRIC" id="fig|1288298.3.peg.1005"/>
<evidence type="ECO:0000256" key="7">
    <source>
        <dbReference type="ARBA" id="ARBA00019373"/>
    </source>
</evidence>
<evidence type="ECO:0000256" key="4">
    <source>
        <dbReference type="ARBA" id="ARBA00005189"/>
    </source>
</evidence>
<keyword evidence="14" id="KW-0443">Lipid metabolism</keyword>
<evidence type="ECO:0000256" key="6">
    <source>
        <dbReference type="ARBA" id="ARBA00012487"/>
    </source>
</evidence>
<comment type="pathway">
    <text evidence="3">Phospholipid metabolism; CDP-diacylglycerol biosynthesis; CDP-diacylglycerol from sn-glycerol 3-phosphate: step 3/3.</text>
</comment>
<feature type="transmembrane region" description="Helical" evidence="24">
    <location>
        <begin position="168"/>
        <end position="193"/>
    </location>
</feature>
<keyword evidence="16" id="KW-0594">Phospholipid biosynthesis</keyword>
<protein>
    <recommendedName>
        <fullName evidence="7">Phosphatidate cytidylyltransferase</fullName>
        <ecNumber evidence="6">2.7.7.41</ecNumber>
    </recommendedName>
    <alternativeName>
        <fullName evidence="20">CDP-DAG synthase</fullName>
    </alternativeName>
    <alternativeName>
        <fullName evidence="22">CDP-DG synthase</fullName>
    </alternativeName>
    <alternativeName>
        <fullName evidence="18">CDP-diacylglycerol synthase</fullName>
    </alternativeName>
    <alternativeName>
        <fullName evidence="21">CDP-diglyceride pyrophosphorylase</fullName>
    </alternativeName>
    <alternativeName>
        <fullName evidence="23">CDP-diglyceride synthase</fullName>
    </alternativeName>
    <alternativeName>
        <fullName evidence="19">CTP:phosphatidate cytidylyltransferase</fullName>
    </alternativeName>
</protein>
<evidence type="ECO:0000256" key="2">
    <source>
        <dbReference type="ARBA" id="ARBA00004651"/>
    </source>
</evidence>
<evidence type="ECO:0000256" key="19">
    <source>
        <dbReference type="ARBA" id="ARBA00031825"/>
    </source>
</evidence>
<dbReference type="STRING" id="215743.ROSMUCSMR3_00968"/>
<evidence type="ECO:0000313" key="25">
    <source>
        <dbReference type="EMBL" id="KGM89026.1"/>
    </source>
</evidence>
<keyword evidence="11 24" id="KW-0812">Transmembrane</keyword>
<proteinExistence type="inferred from homology"/>